<evidence type="ECO:0000313" key="3">
    <source>
        <dbReference type="Proteomes" id="UP000054270"/>
    </source>
</evidence>
<protein>
    <submittedName>
        <fullName evidence="2">Uncharacterized protein</fullName>
    </submittedName>
</protein>
<name>A0A0D2PGW2_HYPSF</name>
<feature type="region of interest" description="Disordered" evidence="1">
    <location>
        <begin position="458"/>
        <end position="518"/>
    </location>
</feature>
<reference evidence="3" key="1">
    <citation type="submission" date="2014-04" db="EMBL/GenBank/DDBJ databases">
        <title>Evolutionary Origins and Diversification of the Mycorrhizal Mutualists.</title>
        <authorList>
            <consortium name="DOE Joint Genome Institute"/>
            <consortium name="Mycorrhizal Genomics Consortium"/>
            <person name="Kohler A."/>
            <person name="Kuo A."/>
            <person name="Nagy L.G."/>
            <person name="Floudas D."/>
            <person name="Copeland A."/>
            <person name="Barry K.W."/>
            <person name="Cichocki N."/>
            <person name="Veneault-Fourrey C."/>
            <person name="LaButti K."/>
            <person name="Lindquist E.A."/>
            <person name="Lipzen A."/>
            <person name="Lundell T."/>
            <person name="Morin E."/>
            <person name="Murat C."/>
            <person name="Riley R."/>
            <person name="Ohm R."/>
            <person name="Sun H."/>
            <person name="Tunlid A."/>
            <person name="Henrissat B."/>
            <person name="Grigoriev I.V."/>
            <person name="Hibbett D.S."/>
            <person name="Martin F."/>
        </authorList>
    </citation>
    <scope>NUCLEOTIDE SEQUENCE [LARGE SCALE GENOMIC DNA]</scope>
    <source>
        <strain evidence="3">FD-334 SS-4</strain>
    </source>
</reference>
<keyword evidence="3" id="KW-1185">Reference proteome</keyword>
<sequence>MIGDVARSTPGPVHRIPVPSAIPHAYSSARVLAAAAPLPSHTCSTDARRGALGVPPAHLRPWTAPDRGARCTRALRLRRCPLLKRAYHRDAISRWNAPALDIPPPYGRVRRPHQSPPFAAMQFFMLHAGLAPLRPPTMTCAYTPGSRAPGVLHAREAASTTVGSRRGNGHRSTSSSATHLRGPPLSRAAQAVPPFYTVAAPACYRPSATSARGLGFPSAPYVHARTPHAGAHAHVPHPTLRRTPPFHPTPLSPAPPHALQHFSLRGSAGTVHAHTRGRRPCSPTFQDMQSFTPNAQLARLAERPPRHTHTRESHCILPVSSTLPQPRHLRELSTARLSSVFVLRAHDEFANAHLRRRKLSHPRDAHAALQAAQTPTETQQAAPAVHDYVARVARLRLDLRAEWARVGRWRHADTRETLGVFPPASPSAFAARSLCPLPASPLQQERSGAVHGQVLTRTLERTSRPTSRPAPVLQRKRIQRTGASMCAERGRERAATLRTEPRNTVRSRHRQRPHAMYH</sequence>
<evidence type="ECO:0000256" key="1">
    <source>
        <dbReference type="SAM" id="MobiDB-lite"/>
    </source>
</evidence>
<feature type="compositionally biased region" description="Basic residues" evidence="1">
    <location>
        <begin position="505"/>
        <end position="518"/>
    </location>
</feature>
<feature type="compositionally biased region" description="Basic and acidic residues" evidence="1">
    <location>
        <begin position="488"/>
        <end position="503"/>
    </location>
</feature>
<accession>A0A0D2PGW2</accession>
<proteinExistence type="predicted"/>
<dbReference type="AlphaFoldDB" id="A0A0D2PGW2"/>
<dbReference type="EMBL" id="KN817579">
    <property type="protein sequence ID" value="KJA19335.1"/>
    <property type="molecule type" value="Genomic_DNA"/>
</dbReference>
<dbReference type="Proteomes" id="UP000054270">
    <property type="component" value="Unassembled WGS sequence"/>
</dbReference>
<evidence type="ECO:0000313" key="2">
    <source>
        <dbReference type="EMBL" id="KJA19335.1"/>
    </source>
</evidence>
<gene>
    <name evidence="2" type="ORF">HYPSUDRAFT_204727</name>
</gene>
<feature type="region of interest" description="Disordered" evidence="1">
    <location>
        <begin position="159"/>
        <end position="184"/>
    </location>
</feature>
<organism evidence="2 3">
    <name type="scientific">Hypholoma sublateritium (strain FD-334 SS-4)</name>
    <dbReference type="NCBI Taxonomy" id="945553"/>
    <lineage>
        <taxon>Eukaryota</taxon>
        <taxon>Fungi</taxon>
        <taxon>Dikarya</taxon>
        <taxon>Basidiomycota</taxon>
        <taxon>Agaricomycotina</taxon>
        <taxon>Agaricomycetes</taxon>
        <taxon>Agaricomycetidae</taxon>
        <taxon>Agaricales</taxon>
        <taxon>Agaricineae</taxon>
        <taxon>Strophariaceae</taxon>
        <taxon>Hypholoma</taxon>
    </lineage>
</organism>